<dbReference type="STRING" id="1328759.A0A5C2SNA7"/>
<protein>
    <recommendedName>
        <fullName evidence="3">F-box domain-containing protein</fullName>
    </recommendedName>
</protein>
<name>A0A5C2SNA7_9APHY</name>
<dbReference type="OrthoDB" id="3041043at2759"/>
<dbReference type="AlphaFoldDB" id="A0A5C2SNA7"/>
<organism evidence="1 2">
    <name type="scientific">Lentinus tigrinus ALCF2SS1-6</name>
    <dbReference type="NCBI Taxonomy" id="1328759"/>
    <lineage>
        <taxon>Eukaryota</taxon>
        <taxon>Fungi</taxon>
        <taxon>Dikarya</taxon>
        <taxon>Basidiomycota</taxon>
        <taxon>Agaricomycotina</taxon>
        <taxon>Agaricomycetes</taxon>
        <taxon>Polyporales</taxon>
        <taxon>Polyporaceae</taxon>
        <taxon>Lentinus</taxon>
    </lineage>
</organism>
<sequence length="335" mass="38411">MFARHPVYDTIFSCLTPASFARISRVCRDIREGAVDFATRAYNINRRLGYYFSDPLAFRALMARTRFFISGSFALQFFDRTFYPGSDLDLYVQKALDVLEIGRWLEKEGYTYKPTVAQRATVDAQIKIRQAWGETEVYNGGLVVGDVLSFEKQVQDVSGTETRKVQLVVPSPRHRSPLETILNFHSTCVMNVITHDAAYSLYPYATFELNSSAVLTKDTSPRTTNALEKYVGRGFRMLDAKILSTNPKGDQTTFVVDLQRQVADEHSWIIPLSTNGLPRNEGTSSIAKYAWRFKKRYYNSNEYIVDYLGVPQPRYYRPSAYDECCCPTCAEWDEY</sequence>
<evidence type="ECO:0000313" key="1">
    <source>
        <dbReference type="EMBL" id="RPD65283.1"/>
    </source>
</evidence>
<evidence type="ECO:0000313" key="2">
    <source>
        <dbReference type="Proteomes" id="UP000313359"/>
    </source>
</evidence>
<reference evidence="1" key="1">
    <citation type="journal article" date="2018" name="Genome Biol. Evol.">
        <title>Genomics and development of Lentinus tigrinus, a white-rot wood-decaying mushroom with dimorphic fruiting bodies.</title>
        <authorList>
            <person name="Wu B."/>
            <person name="Xu Z."/>
            <person name="Knudson A."/>
            <person name="Carlson A."/>
            <person name="Chen N."/>
            <person name="Kovaka S."/>
            <person name="LaButti K."/>
            <person name="Lipzen A."/>
            <person name="Pennachio C."/>
            <person name="Riley R."/>
            <person name="Schakwitz W."/>
            <person name="Umezawa K."/>
            <person name="Ohm R.A."/>
            <person name="Grigoriev I.V."/>
            <person name="Nagy L.G."/>
            <person name="Gibbons J."/>
            <person name="Hibbett D."/>
        </authorList>
    </citation>
    <scope>NUCLEOTIDE SEQUENCE [LARGE SCALE GENOMIC DNA]</scope>
    <source>
        <strain evidence="1">ALCF2SS1-6</strain>
    </source>
</reference>
<proteinExistence type="predicted"/>
<gene>
    <name evidence="1" type="ORF">L227DRAFT_493608</name>
</gene>
<dbReference type="EMBL" id="ML122252">
    <property type="protein sequence ID" value="RPD65283.1"/>
    <property type="molecule type" value="Genomic_DNA"/>
</dbReference>
<dbReference type="Proteomes" id="UP000313359">
    <property type="component" value="Unassembled WGS sequence"/>
</dbReference>
<keyword evidence="2" id="KW-1185">Reference proteome</keyword>
<evidence type="ECO:0008006" key="3">
    <source>
        <dbReference type="Google" id="ProtNLM"/>
    </source>
</evidence>
<accession>A0A5C2SNA7</accession>